<feature type="region of interest" description="Disordered" evidence="3">
    <location>
        <begin position="130"/>
        <end position="154"/>
    </location>
</feature>
<dbReference type="CDD" id="cd04301">
    <property type="entry name" value="NAT_SF"/>
    <property type="match status" value="1"/>
</dbReference>
<dbReference type="Pfam" id="PF05301">
    <property type="entry name" value="Acetyltransf_16"/>
    <property type="match status" value="1"/>
</dbReference>
<dbReference type="GO" id="GO:0019799">
    <property type="term" value="F:tubulin N-acetyltransferase activity"/>
    <property type="evidence" value="ECO:0007669"/>
    <property type="project" value="InterPro"/>
</dbReference>
<accession>A0A7S1WYS4</accession>
<feature type="region of interest" description="Disordered" evidence="3">
    <location>
        <begin position="208"/>
        <end position="231"/>
    </location>
</feature>
<dbReference type="AlphaFoldDB" id="A0A7S1WYS4"/>
<dbReference type="PROSITE" id="PS51730">
    <property type="entry name" value="GNAT_ATAT"/>
    <property type="match status" value="1"/>
</dbReference>
<feature type="domain" description="N-acetyltransferase" evidence="4">
    <location>
        <begin position="1"/>
        <end position="90"/>
    </location>
</feature>
<dbReference type="InterPro" id="IPR016181">
    <property type="entry name" value="Acyl_CoA_acyltransferase"/>
</dbReference>
<evidence type="ECO:0000259" key="4">
    <source>
        <dbReference type="PROSITE" id="PS51730"/>
    </source>
</evidence>
<protein>
    <recommendedName>
        <fullName evidence="4">N-acetyltransferase domain-containing protein</fullName>
    </recommendedName>
</protein>
<feature type="region of interest" description="Disordered" evidence="3">
    <location>
        <begin position="171"/>
        <end position="195"/>
    </location>
</feature>
<name>A0A7S1WYS4_9CHLO</name>
<evidence type="ECO:0000313" key="5">
    <source>
        <dbReference type="EMBL" id="CAD9198652.1"/>
    </source>
</evidence>
<gene>
    <name evidence="5" type="ORF">TCHU04912_LOCUS885</name>
</gene>
<dbReference type="EMBL" id="HBGG01001559">
    <property type="protein sequence ID" value="CAD9198652.1"/>
    <property type="molecule type" value="Transcribed_RNA"/>
</dbReference>
<evidence type="ECO:0000256" key="3">
    <source>
        <dbReference type="SAM" id="MobiDB-lite"/>
    </source>
</evidence>
<organism evidence="5">
    <name type="scientific">Tetraselmis chuii</name>
    <dbReference type="NCBI Taxonomy" id="63592"/>
    <lineage>
        <taxon>Eukaryota</taxon>
        <taxon>Viridiplantae</taxon>
        <taxon>Chlorophyta</taxon>
        <taxon>core chlorophytes</taxon>
        <taxon>Chlorodendrophyceae</taxon>
        <taxon>Chlorodendrales</taxon>
        <taxon>Chlorodendraceae</taxon>
        <taxon>Tetraselmis</taxon>
    </lineage>
</organism>
<dbReference type="InterPro" id="IPR007965">
    <property type="entry name" value="GNAT_ATAT"/>
</dbReference>
<dbReference type="SUPFAM" id="SSF55729">
    <property type="entry name" value="Acyl-CoA N-acyltransferases (Nat)"/>
    <property type="match status" value="1"/>
</dbReference>
<keyword evidence="1" id="KW-0808">Transferase</keyword>
<sequence length="318" mass="34040">MKKLFIRVESGAFHEMEPLCVLDFYVHESMQRAGLGRQLMETMLQDANLPAHACAYDRPSPKLLQFLKKHYGLANFIPQSNNFVVFKQYFSHTIAPTAQRSSRRSDMYSGRAAGTVDLNESHPYCSPLPVTADDARSTSSSISSSTTAATGGRIRSDGIHAGAAHAQVSVNHQPSGHLQKEHRHSAAPNPRFGRRASPVPLHYQTLWGSGGQAEHSPASGGHAHGEMRNPGSGLQRVAVRCTEQDVGGVMHAQVGGGQQQWKASTQGVLPDLAFHSSTQYYGDPVHLGGGGGVSGVSPAKAIALRHRAGVGAKNALAW</sequence>
<proteinExistence type="predicted"/>
<dbReference type="PANTHER" id="PTHR12327">
    <property type="entry name" value="ALPHA-TUBULIN N-ACETYLTRANSFERASE 1"/>
    <property type="match status" value="1"/>
</dbReference>
<evidence type="ECO:0000256" key="1">
    <source>
        <dbReference type="ARBA" id="ARBA00022679"/>
    </source>
</evidence>
<dbReference type="PANTHER" id="PTHR12327:SF0">
    <property type="entry name" value="ALPHA-TUBULIN N-ACETYLTRANSFERASE 1"/>
    <property type="match status" value="1"/>
</dbReference>
<evidence type="ECO:0000256" key="2">
    <source>
        <dbReference type="ARBA" id="ARBA00023315"/>
    </source>
</evidence>
<keyword evidence="2" id="KW-0012">Acyltransferase</keyword>
<dbReference type="InterPro" id="IPR038746">
    <property type="entry name" value="Atat"/>
</dbReference>
<dbReference type="GO" id="GO:0005874">
    <property type="term" value="C:microtubule"/>
    <property type="evidence" value="ECO:0007669"/>
    <property type="project" value="InterPro"/>
</dbReference>
<dbReference type="Gene3D" id="3.40.630.30">
    <property type="match status" value="1"/>
</dbReference>
<reference evidence="5" key="1">
    <citation type="submission" date="2021-01" db="EMBL/GenBank/DDBJ databases">
        <authorList>
            <person name="Corre E."/>
            <person name="Pelletier E."/>
            <person name="Niang G."/>
            <person name="Scheremetjew M."/>
            <person name="Finn R."/>
            <person name="Kale V."/>
            <person name="Holt S."/>
            <person name="Cochrane G."/>
            <person name="Meng A."/>
            <person name="Brown T."/>
            <person name="Cohen L."/>
        </authorList>
    </citation>
    <scope>NUCLEOTIDE SEQUENCE</scope>
    <source>
        <strain evidence="5">PLY429</strain>
    </source>
</reference>
<feature type="compositionally biased region" description="Low complexity" evidence="3">
    <location>
        <begin position="137"/>
        <end position="153"/>
    </location>
</feature>